<gene>
    <name evidence="2" type="ORF">K443DRAFT_293032</name>
</gene>
<proteinExistence type="predicted"/>
<dbReference type="EMBL" id="KN838727">
    <property type="protein sequence ID" value="KIJ96274.1"/>
    <property type="molecule type" value="Genomic_DNA"/>
</dbReference>
<dbReference type="HOGENOM" id="CLU_1992969_0_0_1"/>
<organism evidence="2 3">
    <name type="scientific">Laccaria amethystina LaAM-08-1</name>
    <dbReference type="NCBI Taxonomy" id="1095629"/>
    <lineage>
        <taxon>Eukaryota</taxon>
        <taxon>Fungi</taxon>
        <taxon>Dikarya</taxon>
        <taxon>Basidiomycota</taxon>
        <taxon>Agaricomycotina</taxon>
        <taxon>Agaricomycetes</taxon>
        <taxon>Agaricomycetidae</taxon>
        <taxon>Agaricales</taxon>
        <taxon>Agaricineae</taxon>
        <taxon>Hydnangiaceae</taxon>
        <taxon>Laccaria</taxon>
    </lineage>
</organism>
<feature type="region of interest" description="Disordered" evidence="1">
    <location>
        <begin position="81"/>
        <end position="125"/>
    </location>
</feature>
<reference evidence="2 3" key="1">
    <citation type="submission" date="2014-04" db="EMBL/GenBank/DDBJ databases">
        <authorList>
            <consortium name="DOE Joint Genome Institute"/>
            <person name="Kuo A."/>
            <person name="Kohler A."/>
            <person name="Nagy L.G."/>
            <person name="Floudas D."/>
            <person name="Copeland A."/>
            <person name="Barry K.W."/>
            <person name="Cichocki N."/>
            <person name="Veneault-Fourrey C."/>
            <person name="LaButti K."/>
            <person name="Lindquist E.A."/>
            <person name="Lipzen A."/>
            <person name="Lundell T."/>
            <person name="Morin E."/>
            <person name="Murat C."/>
            <person name="Sun H."/>
            <person name="Tunlid A."/>
            <person name="Henrissat B."/>
            <person name="Grigoriev I.V."/>
            <person name="Hibbett D.S."/>
            <person name="Martin F."/>
            <person name="Nordberg H.P."/>
            <person name="Cantor M.N."/>
            <person name="Hua S.X."/>
        </authorList>
    </citation>
    <scope>NUCLEOTIDE SEQUENCE [LARGE SCALE GENOMIC DNA]</scope>
    <source>
        <strain evidence="2 3">LaAM-08-1</strain>
    </source>
</reference>
<sequence length="125" mass="14210">MIFIKFDIFIFIVLEERWRVDFHIRRGWPWLEVIENMRGPWFFIRVTPITVALKTSMVIKPIQSSEAYQIIALPKSRHSSSLVSSSQSSTLGFGGKCEGPGFRSSSGGRPSFSNLTETRDGILSR</sequence>
<feature type="compositionally biased region" description="Low complexity" evidence="1">
    <location>
        <begin position="99"/>
        <end position="113"/>
    </location>
</feature>
<evidence type="ECO:0000256" key="1">
    <source>
        <dbReference type="SAM" id="MobiDB-lite"/>
    </source>
</evidence>
<dbReference type="AlphaFoldDB" id="A0A0C9WKD9"/>
<protein>
    <submittedName>
        <fullName evidence="2">Uncharacterized protein</fullName>
    </submittedName>
</protein>
<evidence type="ECO:0000313" key="3">
    <source>
        <dbReference type="Proteomes" id="UP000054477"/>
    </source>
</evidence>
<dbReference type="Proteomes" id="UP000054477">
    <property type="component" value="Unassembled WGS sequence"/>
</dbReference>
<reference evidence="3" key="2">
    <citation type="submission" date="2015-01" db="EMBL/GenBank/DDBJ databases">
        <title>Evolutionary Origins and Diversification of the Mycorrhizal Mutualists.</title>
        <authorList>
            <consortium name="DOE Joint Genome Institute"/>
            <consortium name="Mycorrhizal Genomics Consortium"/>
            <person name="Kohler A."/>
            <person name="Kuo A."/>
            <person name="Nagy L.G."/>
            <person name="Floudas D."/>
            <person name="Copeland A."/>
            <person name="Barry K.W."/>
            <person name="Cichocki N."/>
            <person name="Veneault-Fourrey C."/>
            <person name="LaButti K."/>
            <person name="Lindquist E.A."/>
            <person name="Lipzen A."/>
            <person name="Lundell T."/>
            <person name="Morin E."/>
            <person name="Murat C."/>
            <person name="Riley R."/>
            <person name="Ohm R."/>
            <person name="Sun H."/>
            <person name="Tunlid A."/>
            <person name="Henrissat B."/>
            <person name="Grigoriev I.V."/>
            <person name="Hibbett D.S."/>
            <person name="Martin F."/>
        </authorList>
    </citation>
    <scope>NUCLEOTIDE SEQUENCE [LARGE SCALE GENOMIC DNA]</scope>
    <source>
        <strain evidence="3">LaAM-08-1</strain>
    </source>
</reference>
<accession>A0A0C9WKD9</accession>
<name>A0A0C9WKD9_9AGAR</name>
<evidence type="ECO:0000313" key="2">
    <source>
        <dbReference type="EMBL" id="KIJ96274.1"/>
    </source>
</evidence>
<keyword evidence="3" id="KW-1185">Reference proteome</keyword>